<dbReference type="EMBL" id="JAAIVB010000037">
    <property type="protein sequence ID" value="NEX61617.1"/>
    <property type="molecule type" value="Genomic_DNA"/>
</dbReference>
<dbReference type="Gene3D" id="1.10.287.130">
    <property type="match status" value="1"/>
</dbReference>
<dbReference type="InterPro" id="IPR005467">
    <property type="entry name" value="His_kinase_dom"/>
</dbReference>
<proteinExistence type="predicted"/>
<dbReference type="EC" id="2.7.13.3" evidence="3"/>
<dbReference type="SMART" id="SM00086">
    <property type="entry name" value="PAC"/>
    <property type="match status" value="3"/>
</dbReference>
<dbReference type="CDD" id="cd06225">
    <property type="entry name" value="HAMP"/>
    <property type="match status" value="1"/>
</dbReference>
<evidence type="ECO:0000313" key="14">
    <source>
        <dbReference type="Proteomes" id="UP000482155"/>
    </source>
</evidence>
<dbReference type="Gene3D" id="3.30.450.40">
    <property type="match status" value="1"/>
</dbReference>
<dbReference type="PANTHER" id="PTHR43304">
    <property type="entry name" value="PHYTOCHROME-LIKE PROTEIN CPH1"/>
    <property type="match status" value="1"/>
</dbReference>
<keyword evidence="8" id="KW-1133">Transmembrane helix</keyword>
<accession>A0A6B3SLK1</accession>
<evidence type="ECO:0000256" key="1">
    <source>
        <dbReference type="ARBA" id="ARBA00000085"/>
    </source>
</evidence>
<organism evidence="13 14">
    <name type="scientific">Noviherbaspirillum galbum</name>
    <dbReference type="NCBI Taxonomy" id="2709383"/>
    <lineage>
        <taxon>Bacteria</taxon>
        <taxon>Pseudomonadati</taxon>
        <taxon>Pseudomonadota</taxon>
        <taxon>Betaproteobacteria</taxon>
        <taxon>Burkholderiales</taxon>
        <taxon>Oxalobacteraceae</taxon>
        <taxon>Noviherbaspirillum</taxon>
    </lineage>
</organism>
<dbReference type="InterPro" id="IPR003660">
    <property type="entry name" value="HAMP_dom"/>
</dbReference>
<protein>
    <recommendedName>
        <fullName evidence="3">histidine kinase</fullName>
        <ecNumber evidence="3">2.7.13.3</ecNumber>
    </recommendedName>
</protein>
<dbReference type="InterPro" id="IPR035965">
    <property type="entry name" value="PAS-like_dom_sf"/>
</dbReference>
<dbReference type="InterPro" id="IPR004358">
    <property type="entry name" value="Sig_transdc_His_kin-like_C"/>
</dbReference>
<evidence type="ECO:0000256" key="6">
    <source>
        <dbReference type="ARBA" id="ARBA00022777"/>
    </source>
</evidence>
<dbReference type="InterPro" id="IPR029016">
    <property type="entry name" value="GAF-like_dom_sf"/>
</dbReference>
<feature type="coiled-coil region" evidence="7">
    <location>
        <begin position="639"/>
        <end position="666"/>
    </location>
</feature>
<dbReference type="GO" id="GO:0006355">
    <property type="term" value="P:regulation of DNA-templated transcription"/>
    <property type="evidence" value="ECO:0007669"/>
    <property type="project" value="InterPro"/>
</dbReference>
<comment type="caution">
    <text evidence="13">The sequence shown here is derived from an EMBL/GenBank/DDBJ whole genome shotgun (WGS) entry which is preliminary data.</text>
</comment>
<dbReference type="InterPro" id="IPR003661">
    <property type="entry name" value="HisK_dim/P_dom"/>
</dbReference>
<evidence type="ECO:0000256" key="2">
    <source>
        <dbReference type="ARBA" id="ARBA00004370"/>
    </source>
</evidence>
<dbReference type="CDD" id="cd00130">
    <property type="entry name" value="PAS"/>
    <property type="match status" value="2"/>
</dbReference>
<keyword evidence="7" id="KW-0175">Coiled coil</keyword>
<dbReference type="SUPFAM" id="SSF47384">
    <property type="entry name" value="Homodimeric domain of signal transducing histidine kinase"/>
    <property type="match status" value="1"/>
</dbReference>
<evidence type="ECO:0000256" key="4">
    <source>
        <dbReference type="ARBA" id="ARBA00022553"/>
    </source>
</evidence>
<dbReference type="InterPro" id="IPR036097">
    <property type="entry name" value="HisK_dim/P_sf"/>
</dbReference>
<dbReference type="Pfam" id="PF00672">
    <property type="entry name" value="HAMP"/>
    <property type="match status" value="1"/>
</dbReference>
<dbReference type="InterPro" id="IPR003594">
    <property type="entry name" value="HATPase_dom"/>
</dbReference>
<keyword evidence="6" id="KW-0418">Kinase</keyword>
<dbReference type="InterPro" id="IPR036890">
    <property type="entry name" value="HATPase_C_sf"/>
</dbReference>
<feature type="coiled-coil region" evidence="7">
    <location>
        <begin position="791"/>
        <end position="825"/>
    </location>
</feature>
<feature type="domain" description="PAS" evidence="10">
    <location>
        <begin position="249"/>
        <end position="320"/>
    </location>
</feature>
<dbReference type="PRINTS" id="PR00344">
    <property type="entry name" value="BCTRLSENSOR"/>
</dbReference>
<keyword evidence="8" id="KW-0472">Membrane</keyword>
<dbReference type="GO" id="GO:0016020">
    <property type="term" value="C:membrane"/>
    <property type="evidence" value="ECO:0007669"/>
    <property type="project" value="UniProtKB-SubCell"/>
</dbReference>
<dbReference type="SUPFAM" id="SSF55874">
    <property type="entry name" value="ATPase domain of HSP90 chaperone/DNA topoisomerase II/histidine kinase"/>
    <property type="match status" value="1"/>
</dbReference>
<reference evidence="13 14" key="1">
    <citation type="submission" date="2020-02" db="EMBL/GenBank/DDBJ databases">
        <authorList>
            <person name="Kim M.K."/>
        </authorList>
    </citation>
    <scope>NUCLEOTIDE SEQUENCE [LARGE SCALE GENOMIC DNA]</scope>
    <source>
        <strain evidence="13 14">17J57-3</strain>
    </source>
</reference>
<gene>
    <name evidence="13" type="ORF">G3574_11055</name>
</gene>
<feature type="domain" description="Histidine kinase" evidence="9">
    <location>
        <begin position="841"/>
        <end position="1074"/>
    </location>
</feature>
<dbReference type="PROSITE" id="PS50885">
    <property type="entry name" value="HAMP"/>
    <property type="match status" value="1"/>
</dbReference>
<dbReference type="PROSITE" id="PS50109">
    <property type="entry name" value="HIS_KIN"/>
    <property type="match status" value="1"/>
</dbReference>
<dbReference type="InterPro" id="IPR013767">
    <property type="entry name" value="PAS_fold"/>
</dbReference>
<dbReference type="InterPro" id="IPR000014">
    <property type="entry name" value="PAS"/>
</dbReference>
<dbReference type="Gene3D" id="6.10.340.10">
    <property type="match status" value="1"/>
</dbReference>
<dbReference type="SMART" id="SM00304">
    <property type="entry name" value="HAMP"/>
    <property type="match status" value="1"/>
</dbReference>
<feature type="coiled-coil region" evidence="7">
    <location>
        <begin position="211"/>
        <end position="259"/>
    </location>
</feature>
<feature type="domain" description="PAS" evidence="10">
    <location>
        <begin position="375"/>
        <end position="424"/>
    </location>
</feature>
<dbReference type="InterPro" id="IPR001610">
    <property type="entry name" value="PAC"/>
</dbReference>
<comment type="catalytic activity">
    <reaction evidence="1">
        <text>ATP + protein L-histidine = ADP + protein N-phospho-L-histidine.</text>
        <dbReference type="EC" id="2.7.13.3"/>
    </reaction>
</comment>
<dbReference type="SUPFAM" id="SSF158472">
    <property type="entry name" value="HAMP domain-like"/>
    <property type="match status" value="1"/>
</dbReference>
<feature type="transmembrane region" description="Helical" evidence="8">
    <location>
        <begin position="147"/>
        <end position="169"/>
    </location>
</feature>
<feature type="transmembrane region" description="Helical" evidence="8">
    <location>
        <begin position="12"/>
        <end position="35"/>
    </location>
</feature>
<evidence type="ECO:0000256" key="5">
    <source>
        <dbReference type="ARBA" id="ARBA00022679"/>
    </source>
</evidence>
<keyword evidence="8" id="KW-0812">Transmembrane</keyword>
<evidence type="ECO:0000259" key="10">
    <source>
        <dbReference type="PROSITE" id="PS50112"/>
    </source>
</evidence>
<keyword evidence="4" id="KW-0597">Phosphoprotein</keyword>
<evidence type="ECO:0000313" key="13">
    <source>
        <dbReference type="EMBL" id="NEX61617.1"/>
    </source>
</evidence>
<dbReference type="Pfam" id="PF13426">
    <property type="entry name" value="PAS_9"/>
    <property type="match status" value="1"/>
</dbReference>
<dbReference type="InterPro" id="IPR052162">
    <property type="entry name" value="Sensor_kinase/Photoreceptor"/>
</dbReference>
<name>A0A6B3SLK1_9BURK</name>
<dbReference type="CDD" id="cd00082">
    <property type="entry name" value="HisKA"/>
    <property type="match status" value="1"/>
</dbReference>
<dbReference type="AlphaFoldDB" id="A0A6B3SLK1"/>
<dbReference type="Pfam" id="PF02518">
    <property type="entry name" value="HATPase_c"/>
    <property type="match status" value="1"/>
</dbReference>
<dbReference type="NCBIfam" id="TIGR00229">
    <property type="entry name" value="sensory_box"/>
    <property type="match status" value="3"/>
</dbReference>
<dbReference type="SUPFAM" id="SSF55785">
    <property type="entry name" value="PYP-like sensor domain (PAS domain)"/>
    <property type="match status" value="3"/>
</dbReference>
<dbReference type="SMART" id="SM00091">
    <property type="entry name" value="PAS"/>
    <property type="match status" value="3"/>
</dbReference>
<dbReference type="RefSeq" id="WP_163963005.1">
    <property type="nucleotide sequence ID" value="NZ_JAAIVB010000037.1"/>
</dbReference>
<dbReference type="Gene3D" id="3.30.565.10">
    <property type="entry name" value="Histidine kinase-like ATPase, C-terminal domain"/>
    <property type="match status" value="1"/>
</dbReference>
<dbReference type="Pfam" id="PF00989">
    <property type="entry name" value="PAS"/>
    <property type="match status" value="2"/>
</dbReference>
<dbReference type="PANTHER" id="PTHR43304:SF1">
    <property type="entry name" value="PAC DOMAIN-CONTAINING PROTEIN"/>
    <property type="match status" value="1"/>
</dbReference>
<evidence type="ECO:0000256" key="7">
    <source>
        <dbReference type="SAM" id="Coils"/>
    </source>
</evidence>
<evidence type="ECO:0000259" key="12">
    <source>
        <dbReference type="PROSITE" id="PS50885"/>
    </source>
</evidence>
<keyword evidence="5" id="KW-0808">Transferase</keyword>
<evidence type="ECO:0000256" key="3">
    <source>
        <dbReference type="ARBA" id="ARBA00012438"/>
    </source>
</evidence>
<dbReference type="GO" id="GO:0000155">
    <property type="term" value="F:phosphorelay sensor kinase activity"/>
    <property type="evidence" value="ECO:0007669"/>
    <property type="project" value="InterPro"/>
</dbReference>
<dbReference type="Gene3D" id="3.30.450.20">
    <property type="entry name" value="PAS domain"/>
    <property type="match status" value="3"/>
</dbReference>
<evidence type="ECO:0000256" key="8">
    <source>
        <dbReference type="SAM" id="Phobius"/>
    </source>
</evidence>
<evidence type="ECO:0000259" key="11">
    <source>
        <dbReference type="PROSITE" id="PS50113"/>
    </source>
</evidence>
<keyword evidence="14" id="KW-1185">Reference proteome</keyword>
<comment type="subcellular location">
    <subcellularLocation>
        <location evidence="2">Membrane</location>
    </subcellularLocation>
</comment>
<feature type="domain" description="HAMP" evidence="12">
    <location>
        <begin position="171"/>
        <end position="223"/>
    </location>
</feature>
<dbReference type="InterPro" id="IPR000700">
    <property type="entry name" value="PAS-assoc_C"/>
</dbReference>
<dbReference type="PROSITE" id="PS50113">
    <property type="entry name" value="PAC"/>
    <property type="match status" value="1"/>
</dbReference>
<feature type="domain" description="PAC" evidence="11">
    <location>
        <begin position="321"/>
        <end position="374"/>
    </location>
</feature>
<dbReference type="SUPFAM" id="SSF55781">
    <property type="entry name" value="GAF domain-like"/>
    <property type="match status" value="1"/>
</dbReference>
<dbReference type="PROSITE" id="PS50112">
    <property type="entry name" value="PAS"/>
    <property type="match status" value="2"/>
</dbReference>
<dbReference type="CDD" id="cd00075">
    <property type="entry name" value="HATPase"/>
    <property type="match status" value="1"/>
</dbReference>
<sequence length="1091" mass="121758">MFLNGRTLTLRRAIVLVVVLGLLVPALLISGFSWIHRYRHDMQRQTEEILLQHADVLANGMQEPLWNINQESGQALLDAMMTRNEDIVRIEVRDNTLGMFVSGENAERRSGLVLSADKPVVYRGNTVGMVKLEVSGARLRRVMLKGLIESMAAVLAQAALSIALILVLLDRRLVRPLQRLGAGAERLAQRRLDEPFTWKGLDEIGMLSQRMEDTRVSLRRLFDELDRKNDELEQDIEKRKRVEQELHEREERFRALVEKSPIAIIEWDSQYRVLEWNAAAEKIFGYSREQALGRHASFIVEDASRESVDAAFFRRAQAGGDSRNVSENRRSDGQVITCQWSHTLVAGEGGRADRLLSIAEDITRKRRAEEALSFSEAKFAGAFECNPDSVAILRISDGVIMDVNQTFQEISGYSRDELVDRTAIDLNVWVSLEQRKQLFRLLRQDRIARNFPWTMRTKHDMLRECLTNATIFSANNEQYMLAVIRDVTDQRVLEEQKAEADRALLRLAQGTRDMAGEAFFDLLVADLASALRVDCAFIGLRQAQDQNRIGTIAAHVRGHAVDDFDYASQGSPCAHTLEGEIRIFPSGIRQAFPQDAYLAEHAWESYAGAPLRDTAGNTIGVLVVLHSATMGNPDLVKSLLQVFSERASAELERKRAEEELRISEQRFSTIFQSSPIAMFVTQVRGNYIIKDVNQAFIELFMRDKAIVLGKNTVELGLYCNLADRSAVIDELKQTGSTDRQREAWMFRGDGSRVLVQFSGHTFTLAGERYGILACADVTDKRRIEDEIRELNATLEHRVVERTEELQRANDELAQTLETLNMAQGELVRSEKLAALGSLVAGIAHELNTPIGNSLMVASTLLDQTVTLTTTWKRDNGIKRSMLEAYIGDAGKAGDILVRNLQRAANLVTGFKQVAVDQTSSQRRKFPVGEAISEIMLTLWPTLRKTAYVVKQDIADNLVMDSYPGPLGQVITNLINNALLHGFDGRSHGTVVISARAVEDGWVEFVVKDDGVGIPPANMNRIFDPFFTTKLGAGGSGLGLNITHNIVTGILGGRIRVQSEVGVGTAFVLTVPQTAPQKQLDEAPAMQGAVID</sequence>
<dbReference type="Proteomes" id="UP000482155">
    <property type="component" value="Unassembled WGS sequence"/>
</dbReference>
<evidence type="ECO:0000259" key="9">
    <source>
        <dbReference type="PROSITE" id="PS50109"/>
    </source>
</evidence>
<dbReference type="SMART" id="SM00387">
    <property type="entry name" value="HATPase_c"/>
    <property type="match status" value="1"/>
</dbReference>